<evidence type="ECO:0000313" key="4">
    <source>
        <dbReference type="EMBL" id="AYF97650.1"/>
    </source>
</evidence>
<dbReference type="KEGG" id="lyd:D7I47_04835"/>
<dbReference type="EMBL" id="CP032630">
    <property type="protein sequence ID" value="AYF97650.1"/>
    <property type="molecule type" value="Genomic_DNA"/>
</dbReference>
<reference evidence="5" key="1">
    <citation type="submission" date="2018-09" db="EMBL/GenBank/DDBJ databases">
        <title>Genome sequencing of strain 2DFWR-13.</title>
        <authorList>
            <person name="Heo J."/>
            <person name="Kim S.-J."/>
            <person name="Kwon S.-W."/>
        </authorList>
    </citation>
    <scope>NUCLEOTIDE SEQUENCE [LARGE SCALE GENOMIC DNA]</scope>
    <source>
        <strain evidence="5">2DFWR-13</strain>
    </source>
</reference>
<keyword evidence="5" id="KW-1185">Reference proteome</keyword>
<evidence type="ECO:0000313" key="5">
    <source>
        <dbReference type="Proteomes" id="UP000278886"/>
    </source>
</evidence>
<feature type="transmembrane region" description="Helical" evidence="1">
    <location>
        <begin position="722"/>
        <end position="742"/>
    </location>
</feature>
<feature type="chain" id="PRO_5017219687" description="SpaA-like prealbumin fold domain-containing protein" evidence="2">
    <location>
        <begin position="30"/>
        <end position="747"/>
    </location>
</feature>
<protein>
    <recommendedName>
        <fullName evidence="3">SpaA-like prealbumin fold domain-containing protein</fullName>
    </recommendedName>
</protein>
<accession>A0A387BGL2</accession>
<dbReference type="Pfam" id="PF24514">
    <property type="entry name" value="SpaA_4"/>
    <property type="match status" value="1"/>
</dbReference>
<dbReference type="AlphaFoldDB" id="A0A387BGL2"/>
<evidence type="ECO:0000256" key="1">
    <source>
        <dbReference type="SAM" id="Phobius"/>
    </source>
</evidence>
<sequence>MAFGRALRVATAGTAAVTLAVLPTIPAAAQIEPLADGSGLYITFVARVCDEYSDVMANKARNNIMESLRDLGPDSDYASNGIVTPDAEAAGSPDCEPLANWTLTMGTGMLGPATNPLSLSTVTGAYGTSIVTQASTALLDSSGQPTGDTIAGATTIELDATQAAHVQLGRQIWVQGGTPSAPLNNQQTSYGFAALRCAQDAVNGDNVEFVTYPLHQRHVFCYYYAVQPPPDPGTITIRKELADGEAGPVSFRFDGNLSYQDSNGDGVNDFTLTPNAGSPASVTFVRGAVGDGDPAWEVSEVVPEGWNDPGPPVCELDGSTVTTVDGVTSIYLASESNVVCTYTNSRVHLGDGSLWKETTGGVGDFPFTITGPGGFSRSDLAEVTEPGTAVEVATDIGIAAGTYTVTEELPAPTPAGSWELVSATCGEEDLTEAVQSDGNFRSVDVEVPDEGAAQCLWLNKFTPAGSITITKTTVGGVGAFPYAIDSLDADGAVVTQGRYSASATTTAEGTPVEAVVDSTSDPMTGIVVDPASYFQIQELLPAWSTEGHWHVLDIDCGVNQVSMDRLAASVVVELTTDDSQADCAFTNEWVPASDLTVRKLTTSDTGLRPGEAQLQLSCTEPDWPNGSDLFEFSVPVGESETEQAYTVMHGTVCRITEPETGAADDVRATTVTTVSVDGGPAVALASYDAEFTITPGTTVEVVIDNTLVKTEAEIAATGVDPLPWTLAGAFAVAGGVVLLLVVRRRLA</sequence>
<dbReference type="OrthoDB" id="3985100at2"/>
<evidence type="ECO:0000259" key="3">
    <source>
        <dbReference type="Pfam" id="PF24514"/>
    </source>
</evidence>
<dbReference type="RefSeq" id="WP_120761999.1">
    <property type="nucleotide sequence ID" value="NZ_CP032630.1"/>
</dbReference>
<dbReference type="Proteomes" id="UP000278886">
    <property type="component" value="Chromosome"/>
</dbReference>
<keyword evidence="1" id="KW-0472">Membrane</keyword>
<evidence type="ECO:0000256" key="2">
    <source>
        <dbReference type="SAM" id="SignalP"/>
    </source>
</evidence>
<organism evidence="4 5">
    <name type="scientific">Protaetiibacter intestinalis</name>
    <dbReference type="NCBI Taxonomy" id="2419774"/>
    <lineage>
        <taxon>Bacteria</taxon>
        <taxon>Bacillati</taxon>
        <taxon>Actinomycetota</taxon>
        <taxon>Actinomycetes</taxon>
        <taxon>Micrococcales</taxon>
        <taxon>Microbacteriaceae</taxon>
        <taxon>Protaetiibacter</taxon>
    </lineage>
</organism>
<keyword evidence="1" id="KW-1133">Transmembrane helix</keyword>
<gene>
    <name evidence="4" type="ORF">D7I47_04835</name>
</gene>
<name>A0A387BGL2_9MICO</name>
<feature type="signal peptide" evidence="2">
    <location>
        <begin position="1"/>
        <end position="29"/>
    </location>
</feature>
<keyword evidence="1" id="KW-0812">Transmembrane</keyword>
<dbReference type="InterPro" id="IPR055371">
    <property type="entry name" value="SpaA_PFL_dom_4"/>
</dbReference>
<keyword evidence="2" id="KW-0732">Signal</keyword>
<proteinExistence type="predicted"/>
<feature type="domain" description="SpaA-like prealbumin fold" evidence="3">
    <location>
        <begin position="356"/>
        <end position="454"/>
    </location>
</feature>